<feature type="transmembrane region" description="Helical" evidence="1">
    <location>
        <begin position="294"/>
        <end position="315"/>
    </location>
</feature>
<reference evidence="2 3" key="1">
    <citation type="submission" date="2019-04" db="EMBL/GenBank/DDBJ databases">
        <title>Phreatobacter aquaticus sp. nov.</title>
        <authorList>
            <person name="Choi A."/>
            <person name="Baek K."/>
        </authorList>
    </citation>
    <scope>NUCLEOTIDE SEQUENCE [LARGE SCALE GENOMIC DNA]</scope>
    <source>
        <strain evidence="2 3">NMCR1094</strain>
    </source>
</reference>
<dbReference type="OrthoDB" id="7010242at2"/>
<feature type="transmembrane region" description="Helical" evidence="1">
    <location>
        <begin position="372"/>
        <end position="397"/>
    </location>
</feature>
<feature type="transmembrane region" description="Helical" evidence="1">
    <location>
        <begin position="253"/>
        <end position="282"/>
    </location>
</feature>
<protein>
    <submittedName>
        <fullName evidence="2">Uncharacterized protein</fullName>
    </submittedName>
</protein>
<dbReference type="KEGG" id="paqt:E8L99_19695"/>
<dbReference type="EMBL" id="CP039865">
    <property type="protein sequence ID" value="QCK87818.1"/>
    <property type="molecule type" value="Genomic_DNA"/>
</dbReference>
<keyword evidence="1" id="KW-0472">Membrane</keyword>
<organism evidence="2 3">
    <name type="scientific">Phreatobacter aquaticus</name>
    <dbReference type="NCBI Taxonomy" id="2570229"/>
    <lineage>
        <taxon>Bacteria</taxon>
        <taxon>Pseudomonadati</taxon>
        <taxon>Pseudomonadota</taxon>
        <taxon>Alphaproteobacteria</taxon>
        <taxon>Hyphomicrobiales</taxon>
        <taxon>Phreatobacteraceae</taxon>
        <taxon>Phreatobacter</taxon>
    </lineage>
</organism>
<dbReference type="RefSeq" id="WP_137101146.1">
    <property type="nucleotide sequence ID" value="NZ_CP039865.1"/>
</dbReference>
<evidence type="ECO:0000313" key="2">
    <source>
        <dbReference type="EMBL" id="QCK87818.1"/>
    </source>
</evidence>
<feature type="transmembrane region" description="Helical" evidence="1">
    <location>
        <begin position="82"/>
        <end position="99"/>
    </location>
</feature>
<feature type="transmembrane region" description="Helical" evidence="1">
    <location>
        <begin position="161"/>
        <end position="179"/>
    </location>
</feature>
<accession>A0A4D7QJQ2</accession>
<keyword evidence="1" id="KW-1133">Transmembrane helix</keyword>
<proteinExistence type="predicted"/>
<keyword evidence="3" id="KW-1185">Reference proteome</keyword>
<feature type="transmembrane region" description="Helical" evidence="1">
    <location>
        <begin position="136"/>
        <end position="154"/>
    </location>
</feature>
<dbReference type="Proteomes" id="UP000298588">
    <property type="component" value="Chromosome"/>
</dbReference>
<sequence>MSVEPIGLVTLLIGLVCLLLGYRVAATTLVAAGLFGSAAAFIIGSANIQPGHMFLAFVALATLTRRREALAAMRALSPSEPGFWFACLVLYGLLTAYLLPRILAGATQIIPLGSTAFEDTGFTVPLSPVSSNFTQSVYMGANLLCFAMTVAIASTASGFRAILTGLMAFSVGNIIFALLDLGTYATGTQDLLGFMRNAQYTLHTDVEVSGMKRIVGSFTEASSFARSTLGILGLTGTLWLCAYKPVWTGTIALVSLALLILSTSSTGLVGAPIVLLLLYWTALGRSGVKSGGRYSSLAVLCAPPLAVALALILFIDPTTSAMIIDYVNLAVLDKATSDSGVERSSWNAVALQNFLDTWGIGVGLGTVRASSFLLALLANVGLPGAIFYGVFAATALLRSRGHTRSFPADIRLAARNACFGLILGDLLVSPVIDQGLFFYVLAGIASAMPERQASNDRFAPVGAAA</sequence>
<keyword evidence="1" id="KW-0812">Transmembrane</keyword>
<gene>
    <name evidence="2" type="ORF">E8L99_19695</name>
</gene>
<name>A0A4D7QJQ2_9HYPH</name>
<dbReference type="AlphaFoldDB" id="A0A4D7QJQ2"/>
<evidence type="ECO:0000313" key="3">
    <source>
        <dbReference type="Proteomes" id="UP000298588"/>
    </source>
</evidence>
<evidence type="ECO:0000256" key="1">
    <source>
        <dbReference type="SAM" id="Phobius"/>
    </source>
</evidence>
<feature type="transmembrane region" description="Helical" evidence="1">
    <location>
        <begin position="35"/>
        <end position="61"/>
    </location>
</feature>